<sequence length="486" mass="52977">MEYTELADYPIHSGTVTEWLPAATSADWRRDPRPLSTNHEAHLAFSSHQTDDTPNCWIGTAFRISGPLDTAAFTQALRLWVGRHEAYRTTARAVESDTGRTFERYCVAAESVTIDSRRYGRPRGGTEIHDHIEKFFATQISPFSWPHLVVTTVEPNISTAEQEWFTVVFAADHSVMDAYTQVFAIAELTEIYRAVESGREPQLPPTASYVDYCVGEREYAAALTADHSDIARWRDYLTADSALPGVPRFPLPVTGTETVGTQPNQQASLSLWLLDAAETESFTGNAKAQGGSQTSAILAAAKIALGRLGNSGSTRYLMPMHTRTSLDYAAAAGWFVGLMPVDDALGEATTFAAAVADTAKALKVNKDLIGYPYARVAELLGVTQPPEFVISFVDGRYLPGAAAWTEHERALRSTMRSDTEVYLWINRTVDGLNLSARFPANEIAAASIHAFIAEFSTVLRDVAATGETSVFLGRLPGRAGAAEEVA</sequence>
<dbReference type="GO" id="GO:0008610">
    <property type="term" value="P:lipid biosynthetic process"/>
    <property type="evidence" value="ECO:0007669"/>
    <property type="project" value="UniProtKB-ARBA"/>
</dbReference>
<dbReference type="eggNOG" id="COG1020">
    <property type="taxonomic scope" value="Bacteria"/>
</dbReference>
<dbReference type="OrthoDB" id="9789603at2"/>
<dbReference type="GO" id="GO:0003824">
    <property type="term" value="F:catalytic activity"/>
    <property type="evidence" value="ECO:0007669"/>
    <property type="project" value="InterPro"/>
</dbReference>
<reference evidence="2 3" key="1">
    <citation type="submission" date="2011-12" db="EMBL/GenBank/DDBJ databases">
        <title>Whole genome shotgun sequence of Gordonia effusa NBRC 100432.</title>
        <authorList>
            <person name="Yoshida I."/>
            <person name="Takarada H."/>
            <person name="Hosoyama A."/>
            <person name="Tsuchikane K."/>
            <person name="Katsumata H."/>
            <person name="Yamazaki S."/>
            <person name="Fujita N."/>
        </authorList>
    </citation>
    <scope>NUCLEOTIDE SEQUENCE [LARGE SCALE GENOMIC DNA]</scope>
    <source>
        <strain evidence="2 3">NBRC 100432</strain>
    </source>
</reference>
<comment type="caution">
    <text evidence="2">The sequence shown here is derived from an EMBL/GenBank/DDBJ whole genome shotgun (WGS) entry which is preliminary data.</text>
</comment>
<dbReference type="RefSeq" id="WP_007318226.1">
    <property type="nucleotide sequence ID" value="NZ_BAEH01000069.1"/>
</dbReference>
<feature type="domain" description="Condensation" evidence="1">
    <location>
        <begin position="55"/>
        <end position="468"/>
    </location>
</feature>
<keyword evidence="3" id="KW-1185">Reference proteome</keyword>
<gene>
    <name evidence="2" type="ORF">GOEFS_069_00160</name>
</gene>
<protein>
    <recommendedName>
        <fullName evidence="1">Condensation domain-containing protein</fullName>
    </recommendedName>
</protein>
<dbReference type="Gene3D" id="3.30.559.30">
    <property type="entry name" value="Nonribosomal peptide synthetase, condensation domain"/>
    <property type="match status" value="1"/>
</dbReference>
<evidence type="ECO:0000313" key="2">
    <source>
        <dbReference type="EMBL" id="GAB18890.1"/>
    </source>
</evidence>
<organism evidence="2 3">
    <name type="scientific">Gordonia effusa NBRC 100432</name>
    <dbReference type="NCBI Taxonomy" id="1077974"/>
    <lineage>
        <taxon>Bacteria</taxon>
        <taxon>Bacillati</taxon>
        <taxon>Actinomycetota</taxon>
        <taxon>Actinomycetes</taxon>
        <taxon>Mycobacteriales</taxon>
        <taxon>Gordoniaceae</taxon>
        <taxon>Gordonia</taxon>
    </lineage>
</organism>
<dbReference type="Proteomes" id="UP000035034">
    <property type="component" value="Unassembled WGS sequence"/>
</dbReference>
<name>H0R1D9_9ACTN</name>
<dbReference type="Gene3D" id="3.30.559.10">
    <property type="entry name" value="Chloramphenicol acetyltransferase-like domain"/>
    <property type="match status" value="1"/>
</dbReference>
<dbReference type="SUPFAM" id="SSF52777">
    <property type="entry name" value="CoA-dependent acyltransferases"/>
    <property type="match status" value="2"/>
</dbReference>
<proteinExistence type="predicted"/>
<dbReference type="InterPro" id="IPR023213">
    <property type="entry name" value="CAT-like_dom_sf"/>
</dbReference>
<dbReference type="STRING" id="1077974.GOEFS_069_00160"/>
<evidence type="ECO:0000259" key="1">
    <source>
        <dbReference type="Pfam" id="PF00668"/>
    </source>
</evidence>
<accession>H0R1D9</accession>
<dbReference type="EMBL" id="BAEH01000069">
    <property type="protein sequence ID" value="GAB18890.1"/>
    <property type="molecule type" value="Genomic_DNA"/>
</dbReference>
<dbReference type="AlphaFoldDB" id="H0R1D9"/>
<evidence type="ECO:0000313" key="3">
    <source>
        <dbReference type="Proteomes" id="UP000035034"/>
    </source>
</evidence>
<dbReference type="Pfam" id="PF00668">
    <property type="entry name" value="Condensation"/>
    <property type="match status" value="1"/>
</dbReference>
<dbReference type="InterPro" id="IPR001242">
    <property type="entry name" value="Condensation_dom"/>
</dbReference>